<feature type="active site" evidence="4">
    <location>
        <position position="13"/>
    </location>
</feature>
<sequence>MPAPPRHVAIIMDGNGRWATSRGLPRTAGHTVGERALVDVVEGAAEIGIRYLTVFSFSTENWSRPPSEVRFLMALFRRMLRARRDALHAQGVRFRWLGRISELPPQLVTEIEAAERLTAGNTGLTLAVCLNYGGRSELVDAARRIAEAAAAGSLDPDALDSQTVARYLYAPDLPDVDLFIRSAGEQRISNFLLWQCAYAEFVFVDAPWPDFDRRHLRQAVATYASRNRTFGTVHDPQARA</sequence>
<feature type="binding site" evidence="4">
    <location>
        <begin position="58"/>
        <end position="60"/>
    </location>
    <ligand>
        <name>substrate</name>
    </ligand>
</feature>
<dbReference type="EC" id="2.5.1.-" evidence="4"/>
<evidence type="ECO:0000256" key="1">
    <source>
        <dbReference type="ARBA" id="ARBA00022679"/>
    </source>
</evidence>
<keyword evidence="3 4" id="KW-0460">Magnesium</keyword>
<feature type="binding site" evidence="4">
    <location>
        <position position="26"/>
    </location>
    <ligand>
        <name>substrate</name>
    </ligand>
</feature>
<dbReference type="InterPro" id="IPR036424">
    <property type="entry name" value="UPP_synth-like_sf"/>
</dbReference>
<dbReference type="Pfam" id="PF01255">
    <property type="entry name" value="Prenyltransf"/>
    <property type="match status" value="1"/>
</dbReference>
<organism evidence="5 6">
    <name type="scientific">Streptomyces halobius</name>
    <dbReference type="NCBI Taxonomy" id="2879846"/>
    <lineage>
        <taxon>Bacteria</taxon>
        <taxon>Bacillati</taxon>
        <taxon>Actinomycetota</taxon>
        <taxon>Actinomycetes</taxon>
        <taxon>Kitasatosporales</taxon>
        <taxon>Streptomycetaceae</taxon>
        <taxon>Streptomyces</taxon>
    </lineage>
</organism>
<dbReference type="GO" id="GO:0008834">
    <property type="term" value="F:ditrans,polycis-undecaprenyl-diphosphate synthase [(2E,6E)-farnesyl-diphosphate specific] activity"/>
    <property type="evidence" value="ECO:0007669"/>
    <property type="project" value="UniProtKB-EC"/>
</dbReference>
<feature type="binding site" evidence="4">
    <location>
        <position position="18"/>
    </location>
    <ligand>
        <name>substrate</name>
    </ligand>
</feature>
<evidence type="ECO:0000313" key="6">
    <source>
        <dbReference type="Proteomes" id="UP000830115"/>
    </source>
</evidence>
<gene>
    <name evidence="5" type="primary">uppS</name>
    <name evidence="5" type="ORF">K9S39_00850</name>
</gene>
<comment type="function">
    <text evidence="4">Catalyzes the condensation of isopentenyl diphosphate (IPP) with allylic pyrophosphates generating different type of terpenoids.</text>
</comment>
<reference evidence="5" key="1">
    <citation type="submission" date="2021-10" db="EMBL/GenBank/DDBJ databases">
        <title>Streptomyces nigrumlapis sp.nov.,an antimicrobial producing actinobacterium isolated from Black Gobi rocks.</title>
        <authorList>
            <person name="Wen Y."/>
            <person name="Zhang W."/>
            <person name="Liu X.G."/>
        </authorList>
    </citation>
    <scope>NUCLEOTIDE SEQUENCE</scope>
    <source>
        <strain evidence="5">ST13-2-2</strain>
    </source>
</reference>
<keyword evidence="6" id="KW-1185">Reference proteome</keyword>
<feature type="binding site" evidence="4">
    <location>
        <position position="30"/>
    </location>
    <ligand>
        <name>substrate</name>
    </ligand>
</feature>
<feature type="binding site" evidence="4">
    <location>
        <position position="181"/>
    </location>
    <ligand>
        <name>substrate</name>
    </ligand>
</feature>
<dbReference type="InterPro" id="IPR001441">
    <property type="entry name" value="UPP_synth-like"/>
</dbReference>
<evidence type="ECO:0000256" key="2">
    <source>
        <dbReference type="ARBA" id="ARBA00022723"/>
    </source>
</evidence>
<dbReference type="NCBIfam" id="TIGR00055">
    <property type="entry name" value="uppS"/>
    <property type="match status" value="1"/>
</dbReference>
<dbReference type="Proteomes" id="UP000830115">
    <property type="component" value="Chromosome"/>
</dbReference>
<proteinExistence type="inferred from homology"/>
<dbReference type="SUPFAM" id="SSF64005">
    <property type="entry name" value="Undecaprenyl diphosphate synthase"/>
    <property type="match status" value="1"/>
</dbReference>
<feature type="binding site" evidence="4">
    <location>
        <begin position="187"/>
        <end position="189"/>
    </location>
    <ligand>
        <name>substrate</name>
    </ligand>
</feature>
<protein>
    <recommendedName>
        <fullName evidence="4">Isoprenyl transferase</fullName>
        <ecNumber evidence="4">2.5.1.-</ecNumber>
    </recommendedName>
</protein>
<comment type="cofactor">
    <cofactor evidence="4">
        <name>Mg(2+)</name>
        <dbReference type="ChEBI" id="CHEBI:18420"/>
    </cofactor>
    <text evidence="4">Binds 2 magnesium ions per subunit.</text>
</comment>
<feature type="binding site" evidence="4">
    <location>
        <position position="64"/>
    </location>
    <ligand>
        <name>substrate</name>
    </ligand>
</feature>
<dbReference type="PANTHER" id="PTHR10291:SF0">
    <property type="entry name" value="DEHYDRODOLICHYL DIPHOSPHATE SYNTHASE 2"/>
    <property type="match status" value="1"/>
</dbReference>
<keyword evidence="1 4" id="KW-0808">Transferase</keyword>
<keyword evidence="2 4" id="KW-0479">Metal-binding</keyword>
<feature type="binding site" evidence="4">
    <location>
        <position position="62"/>
    </location>
    <ligand>
        <name>substrate</name>
    </ligand>
</feature>
<dbReference type="Gene3D" id="3.40.1180.10">
    <property type="entry name" value="Decaprenyl diphosphate synthase-like"/>
    <property type="match status" value="1"/>
</dbReference>
<comment type="similarity">
    <text evidence="4">Belongs to the UPP synthase family.</text>
</comment>
<accession>A0ABY4M327</accession>
<dbReference type="HAMAP" id="MF_01139">
    <property type="entry name" value="ISPT"/>
    <property type="match status" value="1"/>
</dbReference>
<feature type="binding site" evidence="4">
    <location>
        <position position="200"/>
    </location>
    <ligand>
        <name>Mg(2+)</name>
        <dbReference type="ChEBI" id="CHEBI:18420"/>
    </ligand>
</feature>
<dbReference type="PROSITE" id="PS01066">
    <property type="entry name" value="UPP_SYNTHASE"/>
    <property type="match status" value="1"/>
</dbReference>
<dbReference type="EMBL" id="CP086322">
    <property type="protein sequence ID" value="UQA90641.1"/>
    <property type="molecule type" value="Genomic_DNA"/>
</dbReference>
<evidence type="ECO:0000256" key="3">
    <source>
        <dbReference type="ARBA" id="ARBA00022842"/>
    </source>
</evidence>
<feature type="binding site" evidence="4">
    <location>
        <position position="13"/>
    </location>
    <ligand>
        <name>Mg(2+)</name>
        <dbReference type="ChEBI" id="CHEBI:18420"/>
    </ligand>
</feature>
<evidence type="ECO:0000256" key="4">
    <source>
        <dbReference type="HAMAP-Rule" id="MF_01139"/>
    </source>
</evidence>
<dbReference type="CDD" id="cd00475">
    <property type="entry name" value="Cis_IPPS"/>
    <property type="match status" value="1"/>
</dbReference>
<name>A0ABY4M327_9ACTN</name>
<dbReference type="InterPro" id="IPR018520">
    <property type="entry name" value="UPP_synth-like_CS"/>
</dbReference>
<comment type="subunit">
    <text evidence="4">Homodimer.</text>
</comment>
<dbReference type="PANTHER" id="PTHR10291">
    <property type="entry name" value="DEHYDRODOLICHYL DIPHOSPHATE SYNTHASE FAMILY MEMBER"/>
    <property type="match status" value="1"/>
</dbReference>
<feature type="binding site" evidence="4">
    <location>
        <begin position="14"/>
        <end position="17"/>
    </location>
    <ligand>
        <name>substrate</name>
    </ligand>
</feature>
<feature type="active site" description="Proton acceptor" evidence="4">
    <location>
        <position position="61"/>
    </location>
</feature>
<evidence type="ECO:0000313" key="5">
    <source>
        <dbReference type="EMBL" id="UQA90641.1"/>
    </source>
</evidence>
<dbReference type="RefSeq" id="WP_248861382.1">
    <property type="nucleotide sequence ID" value="NZ_CP086322.1"/>
</dbReference>